<organism evidence="2 3">
    <name type="scientific">Acanthoscelides obtectus</name>
    <name type="common">Bean weevil</name>
    <name type="synonym">Bruchus obtectus</name>
    <dbReference type="NCBI Taxonomy" id="200917"/>
    <lineage>
        <taxon>Eukaryota</taxon>
        <taxon>Metazoa</taxon>
        <taxon>Ecdysozoa</taxon>
        <taxon>Arthropoda</taxon>
        <taxon>Hexapoda</taxon>
        <taxon>Insecta</taxon>
        <taxon>Pterygota</taxon>
        <taxon>Neoptera</taxon>
        <taxon>Endopterygota</taxon>
        <taxon>Coleoptera</taxon>
        <taxon>Polyphaga</taxon>
        <taxon>Cucujiformia</taxon>
        <taxon>Chrysomeloidea</taxon>
        <taxon>Chrysomelidae</taxon>
        <taxon>Bruchinae</taxon>
        <taxon>Bruchini</taxon>
        <taxon>Acanthoscelides</taxon>
    </lineage>
</organism>
<protein>
    <submittedName>
        <fullName evidence="2">Uncharacterized protein</fullName>
    </submittedName>
</protein>
<keyword evidence="1" id="KW-0472">Membrane</keyword>
<dbReference type="AlphaFoldDB" id="A0A9P0PJT7"/>
<accession>A0A9P0PJT7</accession>
<keyword evidence="3" id="KW-1185">Reference proteome</keyword>
<comment type="caution">
    <text evidence="2">The sequence shown here is derived from an EMBL/GenBank/DDBJ whole genome shotgun (WGS) entry which is preliminary data.</text>
</comment>
<name>A0A9P0PJT7_ACAOB</name>
<dbReference type="Proteomes" id="UP001152888">
    <property type="component" value="Unassembled WGS sequence"/>
</dbReference>
<feature type="transmembrane region" description="Helical" evidence="1">
    <location>
        <begin position="30"/>
        <end position="60"/>
    </location>
</feature>
<evidence type="ECO:0000256" key="1">
    <source>
        <dbReference type="SAM" id="Phobius"/>
    </source>
</evidence>
<keyword evidence="1" id="KW-0812">Transmembrane</keyword>
<proteinExistence type="predicted"/>
<sequence length="88" mass="9974">MEKLAPIDSLVILKLCDVMPSLNFKYLSTYAYAISSLVHLFANIFVFNIDFNVFFAFLPFHTNIFRPASKMKTKLGSKESDETATGSR</sequence>
<evidence type="ECO:0000313" key="3">
    <source>
        <dbReference type="Proteomes" id="UP001152888"/>
    </source>
</evidence>
<evidence type="ECO:0000313" key="2">
    <source>
        <dbReference type="EMBL" id="CAH1988882.1"/>
    </source>
</evidence>
<keyword evidence="1" id="KW-1133">Transmembrane helix</keyword>
<reference evidence="2" key="1">
    <citation type="submission" date="2022-03" db="EMBL/GenBank/DDBJ databases">
        <authorList>
            <person name="Sayadi A."/>
        </authorList>
    </citation>
    <scope>NUCLEOTIDE SEQUENCE</scope>
</reference>
<gene>
    <name evidence="2" type="ORF">ACAOBT_LOCUS18715</name>
</gene>
<dbReference type="EMBL" id="CAKOFQ010007052">
    <property type="protein sequence ID" value="CAH1988882.1"/>
    <property type="molecule type" value="Genomic_DNA"/>
</dbReference>